<gene>
    <name evidence="2" type="ORF">CYNAS_LOCUS2321</name>
</gene>
<evidence type="ECO:0000313" key="3">
    <source>
        <dbReference type="Proteomes" id="UP001176961"/>
    </source>
</evidence>
<sequence length="309" mass="33235">MSSLLIASPLIVVAFNLSGCFKRKERHEHSDERHEEVKKAVETTPPKVEGLQNEKSGAKSASLQKFLTLAPTQSADQDEIESSQRSAPASLRGENRQQVKEKVVVKSSLQEVASTPSKKTTVPQSRSVDGAKVQKTTSRTQSVQNMATSRNERPRSGVAARTQFSTSAKSNKSIQTARSVNSKSSSVQKKSFMQRIGLSKGSSRKSASTQSAPKSKQKTISRSTQSGKSSKKSKSAKAGSQVSGKSKSKKSKSTMSAPKSKSGKIKQKKVSKKSKRSKLLCCIAPNQSKEVPLKSTSVSQQRPIAAAAQ</sequence>
<keyword evidence="3" id="KW-1185">Reference proteome</keyword>
<feature type="compositionally biased region" description="Basic and acidic residues" evidence="1">
    <location>
        <begin position="93"/>
        <end position="104"/>
    </location>
</feature>
<protein>
    <submittedName>
        <fullName evidence="2">Uncharacterized protein</fullName>
    </submittedName>
</protein>
<comment type="caution">
    <text evidence="2">The sequence shown here is derived from an EMBL/GenBank/DDBJ whole genome shotgun (WGS) entry which is preliminary data.</text>
</comment>
<evidence type="ECO:0000256" key="1">
    <source>
        <dbReference type="SAM" id="MobiDB-lite"/>
    </source>
</evidence>
<feature type="compositionally biased region" description="Basic residues" evidence="1">
    <location>
        <begin position="261"/>
        <end position="278"/>
    </location>
</feature>
<dbReference type="Proteomes" id="UP001176961">
    <property type="component" value="Unassembled WGS sequence"/>
</dbReference>
<feature type="compositionally biased region" description="Polar residues" evidence="1">
    <location>
        <begin position="285"/>
        <end position="302"/>
    </location>
</feature>
<feature type="compositionally biased region" description="Polar residues" evidence="1">
    <location>
        <begin position="53"/>
        <end position="75"/>
    </location>
</feature>
<feature type="compositionally biased region" description="Polar residues" evidence="1">
    <location>
        <begin position="162"/>
        <end position="178"/>
    </location>
</feature>
<evidence type="ECO:0000313" key="2">
    <source>
        <dbReference type="EMBL" id="CAJ0590338.1"/>
    </source>
</evidence>
<name>A0AA36DPM3_CYLNA</name>
<feature type="compositionally biased region" description="Low complexity" evidence="1">
    <location>
        <begin position="179"/>
        <end position="191"/>
    </location>
</feature>
<feature type="compositionally biased region" description="Polar residues" evidence="1">
    <location>
        <begin position="134"/>
        <end position="149"/>
    </location>
</feature>
<dbReference type="AlphaFoldDB" id="A0AA36DPM3"/>
<feature type="compositionally biased region" description="Basic and acidic residues" evidence="1">
    <location>
        <begin position="27"/>
        <end position="41"/>
    </location>
</feature>
<dbReference type="EMBL" id="CATQJL010000001">
    <property type="protein sequence ID" value="CAJ0590338.1"/>
    <property type="molecule type" value="Genomic_DNA"/>
</dbReference>
<organism evidence="2 3">
    <name type="scientific">Cylicocyclus nassatus</name>
    <name type="common">Nematode worm</name>
    <dbReference type="NCBI Taxonomy" id="53992"/>
    <lineage>
        <taxon>Eukaryota</taxon>
        <taxon>Metazoa</taxon>
        <taxon>Ecdysozoa</taxon>
        <taxon>Nematoda</taxon>
        <taxon>Chromadorea</taxon>
        <taxon>Rhabditida</taxon>
        <taxon>Rhabditina</taxon>
        <taxon>Rhabditomorpha</taxon>
        <taxon>Strongyloidea</taxon>
        <taxon>Strongylidae</taxon>
        <taxon>Cylicocyclus</taxon>
    </lineage>
</organism>
<accession>A0AA36DPM3</accession>
<feature type="compositionally biased region" description="Polar residues" evidence="1">
    <location>
        <begin position="113"/>
        <end position="127"/>
    </location>
</feature>
<feature type="compositionally biased region" description="Low complexity" evidence="1">
    <location>
        <begin position="236"/>
        <end position="245"/>
    </location>
</feature>
<reference evidence="2" key="1">
    <citation type="submission" date="2023-07" db="EMBL/GenBank/DDBJ databases">
        <authorList>
            <consortium name="CYATHOMIX"/>
        </authorList>
    </citation>
    <scope>NUCLEOTIDE SEQUENCE</scope>
    <source>
        <strain evidence="2">N/A</strain>
    </source>
</reference>
<proteinExistence type="predicted"/>
<feature type="region of interest" description="Disordered" evidence="1">
    <location>
        <begin position="24"/>
        <end position="309"/>
    </location>
</feature>
<feature type="compositionally biased region" description="Polar residues" evidence="1">
    <location>
        <begin position="200"/>
        <end position="220"/>
    </location>
</feature>